<dbReference type="OrthoDB" id="419556at2759"/>
<proteinExistence type="predicted"/>
<name>A0A9P1CFG8_9DINO</name>
<dbReference type="EMBL" id="CAMXCT030001488">
    <property type="protein sequence ID" value="CAL4777847.1"/>
    <property type="molecule type" value="Genomic_DNA"/>
</dbReference>
<reference evidence="2" key="2">
    <citation type="submission" date="2024-04" db="EMBL/GenBank/DDBJ databases">
        <authorList>
            <person name="Chen Y."/>
            <person name="Shah S."/>
            <person name="Dougan E. K."/>
            <person name="Thang M."/>
            <person name="Chan C."/>
        </authorList>
    </citation>
    <scope>NUCLEOTIDE SEQUENCE [LARGE SCALE GENOMIC DNA]</scope>
</reference>
<sequence>MDHGQSGVHIYCSFLPPDSLLDVVGETDSSQEVNHGYIFWAVAQDFVHDILREGFRPKHRRSIPVAVDVNEAKSRYRSKDPSGTPRVIRIRMELARAEGFHVFEHDRGLSLHMPHMAEKVSPNLLELADSQIAQPTGINTLCTPPGITDAKNTQALMDVPAPEVPSEDCIPQKPADQDMEVAGDKGTASECPEFPRMKQGRNMLLYLRTGEGSDQKRWVQGRIVEGGTSRTEVRVQVKLGKLSLAQHICLNSSRVLEFYHPDACQLADTEAVQAAQVRALHASLSPGGELRNNQNVFKHPPSISSLKLGRTTLAKSFIVPDGQMPQNGKADFFKRLDAFLKNAPTQDAAGKERVALPRPKPKTGDTVRCFAVFECQAAIPCPCGESDFDVIAMGSISDDRPGHYHLWDECNGKDVYKKYGSEMYLYACHGHDLTIGKLHFDMFDLKEYSHYGAPVLKARGIDLYLFYEWYKQSGNDLGQGRWILGQKVAKCPMATSLEMSDFLGMTEITTITSSEGWPPWPPNTTRLRLNEGLRDVIEDEFKDLFECAGLHRQDRQEFKIRHGEHIWAFGSNPAGQEHIATLRGYSEEVPRDGWKGIVIVKPEGRRFASSVVMARKCRGDGFESLERKSTRPTKGCLGTSSSGLGQETCHFQSEAIFIEPYDPSNPEHQLMGEHKSRECPECFKLGDRCSKLAAMNRGNCQSVLELWMRGRIFHATEGGLETTITFEGIQVRVFCYPDVFAYEKDVWELGQKALASSNNKNMFDAAFRLLTDRTLGDEPNSLAHVLLLLSNVTKPKPTNLQAELVKETKALKQKPADPDPLELGEDTWKASAAVNAAVSAEVVNVLTQTVTADVEQQGEHLRQKNAIAEVLKEQFGFNSQQKTGDPHGWITFALKKAKEWKGLEVDECYHGTSMTALAPILLEGLKKPKSKADRAHGQHGSKSQETIYLSPSWHYSAHPVYSLLHMMGSGPNAFQMVFKCEVLRGQYRTQSATFGGKHWPKEVRIDPERDTLENLEYLVEDEGTVRLKEVMFRKFGNGADPAIFGDLPPKLLVDGRPKLEYRWTEMLQEDFKARGFYLSGHQHA</sequence>
<dbReference type="Gene3D" id="3.90.228.10">
    <property type="match status" value="1"/>
</dbReference>
<evidence type="ECO:0000313" key="1">
    <source>
        <dbReference type="EMBL" id="CAI3990535.1"/>
    </source>
</evidence>
<dbReference type="SUPFAM" id="SSF56399">
    <property type="entry name" value="ADP-ribosylation"/>
    <property type="match status" value="1"/>
</dbReference>
<dbReference type="EMBL" id="CAMXCT020001488">
    <property type="protein sequence ID" value="CAL1143910.1"/>
    <property type="molecule type" value="Genomic_DNA"/>
</dbReference>
<comment type="caution">
    <text evidence="1">The sequence shown here is derived from an EMBL/GenBank/DDBJ whole genome shotgun (WGS) entry which is preliminary data.</text>
</comment>
<keyword evidence="3" id="KW-1185">Reference proteome</keyword>
<accession>A0A9P1CFG8</accession>
<dbReference type="AlphaFoldDB" id="A0A9P1CFG8"/>
<organism evidence="1">
    <name type="scientific">Cladocopium goreaui</name>
    <dbReference type="NCBI Taxonomy" id="2562237"/>
    <lineage>
        <taxon>Eukaryota</taxon>
        <taxon>Sar</taxon>
        <taxon>Alveolata</taxon>
        <taxon>Dinophyceae</taxon>
        <taxon>Suessiales</taxon>
        <taxon>Symbiodiniaceae</taxon>
        <taxon>Cladocopium</taxon>
    </lineage>
</organism>
<evidence type="ECO:0000313" key="2">
    <source>
        <dbReference type="EMBL" id="CAL1143910.1"/>
    </source>
</evidence>
<dbReference type="EMBL" id="CAMXCT010001488">
    <property type="protein sequence ID" value="CAI3990535.1"/>
    <property type="molecule type" value="Genomic_DNA"/>
</dbReference>
<dbReference type="Proteomes" id="UP001152797">
    <property type="component" value="Unassembled WGS sequence"/>
</dbReference>
<reference evidence="1" key="1">
    <citation type="submission" date="2022-10" db="EMBL/GenBank/DDBJ databases">
        <authorList>
            <person name="Chen Y."/>
            <person name="Dougan E. K."/>
            <person name="Chan C."/>
            <person name="Rhodes N."/>
            <person name="Thang M."/>
        </authorList>
    </citation>
    <scope>NUCLEOTIDE SEQUENCE</scope>
</reference>
<protein>
    <submittedName>
        <fullName evidence="1">Uncharacterized protein</fullName>
    </submittedName>
</protein>
<evidence type="ECO:0000313" key="3">
    <source>
        <dbReference type="Proteomes" id="UP001152797"/>
    </source>
</evidence>
<gene>
    <name evidence="1" type="ORF">C1SCF055_LOCUS17515</name>
</gene>